<dbReference type="GO" id="GO:0005524">
    <property type="term" value="F:ATP binding"/>
    <property type="evidence" value="ECO:0007669"/>
    <property type="project" value="UniProtKB-KW"/>
</dbReference>
<dbReference type="Gene3D" id="6.10.340.10">
    <property type="match status" value="1"/>
</dbReference>
<evidence type="ECO:0000256" key="10">
    <source>
        <dbReference type="ARBA" id="ARBA00023012"/>
    </source>
</evidence>
<dbReference type="EMBL" id="QTTN01000030">
    <property type="protein sequence ID" value="REE70502.1"/>
    <property type="molecule type" value="Genomic_DNA"/>
</dbReference>
<feature type="transmembrane region" description="Helical" evidence="12">
    <location>
        <begin position="17"/>
        <end position="35"/>
    </location>
</feature>
<evidence type="ECO:0000256" key="1">
    <source>
        <dbReference type="ARBA" id="ARBA00004651"/>
    </source>
</evidence>
<evidence type="ECO:0000256" key="5">
    <source>
        <dbReference type="ARBA" id="ARBA00022692"/>
    </source>
</evidence>
<keyword evidence="10" id="KW-0902">Two-component regulatory system</keyword>
<keyword evidence="11 12" id="KW-0472">Membrane</keyword>
<keyword evidence="3" id="KW-0597">Phosphoprotein</keyword>
<keyword evidence="9 12" id="KW-1133">Transmembrane helix</keyword>
<evidence type="ECO:0000256" key="4">
    <source>
        <dbReference type="ARBA" id="ARBA00022679"/>
    </source>
</evidence>
<dbReference type="InterPro" id="IPR050640">
    <property type="entry name" value="Bact_2-comp_sensor_kinase"/>
</dbReference>
<sequence>MAQMTNPLTRMNVRQQIILLFVIMVSPILLLQWYGNTQAELILKRHVTNAYVELNKQNTTLLGREIDTVNKITTTIIQNPLTQQLVPNPNDTVFDRVQEYSKLDKLIAGYSISVNGGEAVYYSLYIYDPNDEYYFAPKIPMTQTGVYFFSDRDKPEWFDEAVAHKGEGYMKLIRNNIGFSTQTTLAYIRSVNNISSGHGVIGVLVATKMDKKIGESLQSVSLPDGEIYFTDANNRVLTATIPNMIGQVLTLPPAAEGNTVKAEQNEMSSFITPEFIYVVSDNHLAQQKLIYKISVNSLLQQQNELKRVIQLISIVYTIFGIIVIIYFWRSLMTPLQRLAYFVRSYEPGKRVPETPGKGRKDEVGVLISSLYDMARRLNTLIHYKYQMELKEKESQLQLLYQQINPHLLYNTLESIYWKSSLEGNSESAEMIKELSKLMKISLSRGRELIQLEEEMEHALAYIKLQQKRYDYDFSVVWDVPEDLLHNLIPKITLQPLIENSIIHGVRNMGEDGEITISASKLEHDKILITVEDNGYKKVDFEAIDRLLNEEKGNPSIGYGIRNLHQRIQLHFGKSFGISYHERAGEQGTVVRIVLPRSEQEGNAQ</sequence>
<dbReference type="InterPro" id="IPR010559">
    <property type="entry name" value="Sig_transdc_His_kin_internal"/>
</dbReference>
<keyword evidence="15" id="KW-1185">Reference proteome</keyword>
<accession>A0A3D9R352</accession>
<feature type="transmembrane region" description="Helical" evidence="12">
    <location>
        <begin position="308"/>
        <end position="328"/>
    </location>
</feature>
<dbReference type="Gene3D" id="3.30.565.10">
    <property type="entry name" value="Histidine kinase-like ATPase, C-terminal domain"/>
    <property type="match status" value="1"/>
</dbReference>
<evidence type="ECO:0000313" key="14">
    <source>
        <dbReference type="EMBL" id="REE70502.1"/>
    </source>
</evidence>
<dbReference type="PANTHER" id="PTHR34220">
    <property type="entry name" value="SENSOR HISTIDINE KINASE YPDA"/>
    <property type="match status" value="1"/>
</dbReference>
<keyword evidence="4" id="KW-0808">Transferase</keyword>
<feature type="domain" description="HAMP" evidence="13">
    <location>
        <begin position="329"/>
        <end position="382"/>
    </location>
</feature>
<gene>
    <name evidence="14" type="ORF">A8990_13056</name>
</gene>
<proteinExistence type="predicted"/>
<evidence type="ECO:0000256" key="2">
    <source>
        <dbReference type="ARBA" id="ARBA00022475"/>
    </source>
</evidence>
<evidence type="ECO:0000256" key="11">
    <source>
        <dbReference type="ARBA" id="ARBA00023136"/>
    </source>
</evidence>
<evidence type="ECO:0000256" key="7">
    <source>
        <dbReference type="ARBA" id="ARBA00022777"/>
    </source>
</evidence>
<comment type="subcellular location">
    <subcellularLocation>
        <location evidence="1">Cell membrane</location>
        <topology evidence="1">Multi-pass membrane protein</topology>
    </subcellularLocation>
</comment>
<dbReference type="Pfam" id="PF02518">
    <property type="entry name" value="HATPase_c"/>
    <property type="match status" value="1"/>
</dbReference>
<dbReference type="Proteomes" id="UP000256304">
    <property type="component" value="Unassembled WGS sequence"/>
</dbReference>
<organism evidence="14 15">
    <name type="scientific">Paenibacillus taihuensis</name>
    <dbReference type="NCBI Taxonomy" id="1156355"/>
    <lineage>
        <taxon>Bacteria</taxon>
        <taxon>Bacillati</taxon>
        <taxon>Bacillota</taxon>
        <taxon>Bacilli</taxon>
        <taxon>Bacillales</taxon>
        <taxon>Paenibacillaceae</taxon>
        <taxon>Paenibacillus</taxon>
    </lineage>
</organism>
<name>A0A3D9R352_9BACL</name>
<dbReference type="SUPFAM" id="SSF55874">
    <property type="entry name" value="ATPase domain of HSP90 chaperone/DNA topoisomerase II/histidine kinase"/>
    <property type="match status" value="1"/>
</dbReference>
<keyword evidence="5 12" id="KW-0812">Transmembrane</keyword>
<dbReference type="InterPro" id="IPR003660">
    <property type="entry name" value="HAMP_dom"/>
</dbReference>
<evidence type="ECO:0000256" key="8">
    <source>
        <dbReference type="ARBA" id="ARBA00022840"/>
    </source>
</evidence>
<evidence type="ECO:0000256" key="12">
    <source>
        <dbReference type="SAM" id="Phobius"/>
    </source>
</evidence>
<keyword evidence="7 14" id="KW-0418">Kinase</keyword>
<dbReference type="InterPro" id="IPR003594">
    <property type="entry name" value="HATPase_dom"/>
</dbReference>
<evidence type="ECO:0000256" key="9">
    <source>
        <dbReference type="ARBA" id="ARBA00022989"/>
    </source>
</evidence>
<dbReference type="GO" id="GO:0000155">
    <property type="term" value="F:phosphorelay sensor kinase activity"/>
    <property type="evidence" value="ECO:0007669"/>
    <property type="project" value="InterPro"/>
</dbReference>
<evidence type="ECO:0000256" key="3">
    <source>
        <dbReference type="ARBA" id="ARBA00022553"/>
    </source>
</evidence>
<evidence type="ECO:0000313" key="15">
    <source>
        <dbReference type="Proteomes" id="UP000256304"/>
    </source>
</evidence>
<dbReference type="InterPro" id="IPR036890">
    <property type="entry name" value="HATPase_C_sf"/>
</dbReference>
<dbReference type="GO" id="GO:0005886">
    <property type="term" value="C:plasma membrane"/>
    <property type="evidence" value="ECO:0007669"/>
    <property type="project" value="UniProtKB-SubCell"/>
</dbReference>
<keyword evidence="2" id="KW-1003">Cell membrane</keyword>
<keyword evidence="6" id="KW-0547">Nucleotide-binding</keyword>
<comment type="caution">
    <text evidence="14">The sequence shown here is derived from an EMBL/GenBank/DDBJ whole genome shotgun (WGS) entry which is preliminary data.</text>
</comment>
<protein>
    <submittedName>
        <fullName evidence="14">Two-component system sensor histidine kinase YesM</fullName>
    </submittedName>
</protein>
<dbReference type="RefSeq" id="WP_245996144.1">
    <property type="nucleotide sequence ID" value="NZ_QTTN01000030.1"/>
</dbReference>
<dbReference type="PROSITE" id="PS50885">
    <property type="entry name" value="HAMP"/>
    <property type="match status" value="1"/>
</dbReference>
<dbReference type="PANTHER" id="PTHR34220:SF11">
    <property type="entry name" value="SENSOR PROTEIN KINASE HPTS"/>
    <property type="match status" value="1"/>
</dbReference>
<dbReference type="Pfam" id="PF06580">
    <property type="entry name" value="His_kinase"/>
    <property type="match status" value="1"/>
</dbReference>
<reference evidence="14 15" key="1">
    <citation type="submission" date="2018-08" db="EMBL/GenBank/DDBJ databases">
        <title>Genomic Encyclopedia of Type Strains, Phase III (KMG-III): the genomes of soil and plant-associated and newly described type strains.</title>
        <authorList>
            <person name="Whitman W."/>
        </authorList>
    </citation>
    <scope>NUCLEOTIDE SEQUENCE [LARGE SCALE GENOMIC DNA]</scope>
    <source>
        <strain evidence="14 15">CGMCC 1.10966</strain>
    </source>
</reference>
<keyword evidence="8" id="KW-0067">ATP-binding</keyword>
<dbReference type="AlphaFoldDB" id="A0A3D9R352"/>
<evidence type="ECO:0000256" key="6">
    <source>
        <dbReference type="ARBA" id="ARBA00022741"/>
    </source>
</evidence>
<evidence type="ECO:0000259" key="13">
    <source>
        <dbReference type="PROSITE" id="PS50885"/>
    </source>
</evidence>